<gene>
    <name evidence="1" type="ORF">ANCCAN_03113</name>
</gene>
<comment type="caution">
    <text evidence="1">The sequence shown here is derived from an EMBL/GenBank/DDBJ whole genome shotgun (WGS) entry which is preliminary data.</text>
</comment>
<sequence>MWAQLGLNISRKTMWRSVRGSCNIVIFSDENKFNLDDLDRYRHYWRDSWKEPLMFSRRNLGGGSLMTWAAFRSSRKLELTLVSVRMNSYEHQAALGTHLFPFWRHSLVFQQDNTAVHESHSTRMCSKSTACTKWAGLRVCQTVTKLRTCGGINVRHVHRNKKQYNTVLEVGDTGRLGPDWRQRHTKPSKKYATKGFIRNDDGPIDY</sequence>
<dbReference type="GO" id="GO:0003676">
    <property type="term" value="F:nucleic acid binding"/>
    <property type="evidence" value="ECO:0007669"/>
    <property type="project" value="InterPro"/>
</dbReference>
<evidence type="ECO:0000313" key="1">
    <source>
        <dbReference type="EMBL" id="RCN50728.1"/>
    </source>
</evidence>
<name>A0A368H4N8_ANCCA</name>
<proteinExistence type="predicted"/>
<evidence type="ECO:0008006" key="3">
    <source>
        <dbReference type="Google" id="ProtNLM"/>
    </source>
</evidence>
<dbReference type="STRING" id="29170.A0A368H4N8"/>
<protein>
    <recommendedName>
        <fullName evidence="3">Tc1-like transposase DDE domain-containing protein</fullName>
    </recommendedName>
</protein>
<organism evidence="1 2">
    <name type="scientific">Ancylostoma caninum</name>
    <name type="common">Dog hookworm</name>
    <dbReference type="NCBI Taxonomy" id="29170"/>
    <lineage>
        <taxon>Eukaryota</taxon>
        <taxon>Metazoa</taxon>
        <taxon>Ecdysozoa</taxon>
        <taxon>Nematoda</taxon>
        <taxon>Chromadorea</taxon>
        <taxon>Rhabditida</taxon>
        <taxon>Rhabditina</taxon>
        <taxon>Rhabditomorpha</taxon>
        <taxon>Strongyloidea</taxon>
        <taxon>Ancylostomatidae</taxon>
        <taxon>Ancylostomatinae</taxon>
        <taxon>Ancylostoma</taxon>
    </lineage>
</organism>
<dbReference type="InterPro" id="IPR036397">
    <property type="entry name" value="RNaseH_sf"/>
</dbReference>
<dbReference type="EMBL" id="JOJR01000020">
    <property type="protein sequence ID" value="RCN50728.1"/>
    <property type="molecule type" value="Genomic_DNA"/>
</dbReference>
<keyword evidence="2" id="KW-1185">Reference proteome</keyword>
<dbReference type="AlphaFoldDB" id="A0A368H4N8"/>
<evidence type="ECO:0000313" key="2">
    <source>
        <dbReference type="Proteomes" id="UP000252519"/>
    </source>
</evidence>
<dbReference type="OrthoDB" id="5857894at2759"/>
<accession>A0A368H4N8</accession>
<dbReference type="Proteomes" id="UP000252519">
    <property type="component" value="Unassembled WGS sequence"/>
</dbReference>
<dbReference type="Gene3D" id="3.30.420.10">
    <property type="entry name" value="Ribonuclease H-like superfamily/Ribonuclease H"/>
    <property type="match status" value="1"/>
</dbReference>
<reference evidence="1 2" key="1">
    <citation type="submission" date="2014-10" db="EMBL/GenBank/DDBJ databases">
        <title>Draft genome of the hookworm Ancylostoma caninum.</title>
        <authorList>
            <person name="Mitreva M."/>
        </authorList>
    </citation>
    <scope>NUCLEOTIDE SEQUENCE [LARGE SCALE GENOMIC DNA]</scope>
    <source>
        <strain evidence="1 2">Baltimore</strain>
    </source>
</reference>